<dbReference type="Proteomes" id="UP000078046">
    <property type="component" value="Unassembled WGS sequence"/>
</dbReference>
<dbReference type="OrthoDB" id="10263346at2759"/>
<accession>A0A177AX91</accession>
<keyword evidence="8 11" id="KW-0508">mRNA splicing</keyword>
<protein>
    <recommendedName>
        <fullName evidence="11">U6 snRNA-associated Sm-like protein LSm8</fullName>
    </recommendedName>
</protein>
<dbReference type="InterPro" id="IPR001163">
    <property type="entry name" value="Sm_dom_euk/arc"/>
</dbReference>
<dbReference type="GO" id="GO:0046540">
    <property type="term" value="C:U4/U6 x U5 tri-snRNP complex"/>
    <property type="evidence" value="ECO:0007669"/>
    <property type="project" value="UniProtKB-UniRule"/>
</dbReference>
<dbReference type="GO" id="GO:0003729">
    <property type="term" value="F:mRNA binding"/>
    <property type="evidence" value="ECO:0007669"/>
    <property type="project" value="TreeGrafter"/>
</dbReference>
<evidence type="ECO:0000256" key="3">
    <source>
        <dbReference type="ARBA" id="ARBA00006218"/>
    </source>
</evidence>
<evidence type="ECO:0000256" key="6">
    <source>
        <dbReference type="ARBA" id="ARBA00022728"/>
    </source>
</evidence>
<dbReference type="PANTHER" id="PTHR15588:SF9">
    <property type="entry name" value="U6 SNRNA-ASSOCIATED SM-LIKE PROTEIN LSM8"/>
    <property type="match status" value="1"/>
</dbReference>
<evidence type="ECO:0000256" key="7">
    <source>
        <dbReference type="ARBA" id="ARBA00022884"/>
    </source>
</evidence>
<keyword evidence="5 11" id="KW-0507">mRNA processing</keyword>
<sequence length="218" mass="24427">MATCLEELVSKTVSIITADGRYLIGKLRGYDQLVNIILDETYERVFSSNSVMEKVALGLYLIRGDNIAVIGEIDEAVDRSINYENLRCEPLNHITDNSFDCNLTAFGEKVGAVLVEKAVERLPRFANVSDMVCFISEDFWIDLYGKNVTLLTGQNEEHFQLKDSSFLPVINISNGPQFKYEIHKYASFTCGIIQGALKMLGVNSYVTFITDNPPCCII</sequence>
<evidence type="ECO:0000313" key="13">
    <source>
        <dbReference type="EMBL" id="OAF65983.1"/>
    </source>
</evidence>
<dbReference type="SMART" id="SM00651">
    <property type="entry name" value="Sm"/>
    <property type="match status" value="1"/>
</dbReference>
<evidence type="ECO:0000256" key="9">
    <source>
        <dbReference type="ARBA" id="ARBA00023242"/>
    </source>
</evidence>
<evidence type="ECO:0000256" key="8">
    <source>
        <dbReference type="ARBA" id="ARBA00023187"/>
    </source>
</evidence>
<comment type="subunit">
    <text evidence="11">LSm subunits form a heteromer with a doughnut shape.</text>
</comment>
<evidence type="ECO:0000259" key="12">
    <source>
        <dbReference type="PROSITE" id="PS52002"/>
    </source>
</evidence>
<evidence type="ECO:0000256" key="10">
    <source>
        <dbReference type="ARBA" id="ARBA00023274"/>
    </source>
</evidence>
<dbReference type="GO" id="GO:0005794">
    <property type="term" value="C:Golgi apparatus"/>
    <property type="evidence" value="ECO:0007669"/>
    <property type="project" value="UniProtKB-SubCell"/>
</dbReference>
<keyword evidence="6 11" id="KW-0747">Spliceosome</keyword>
<dbReference type="SUPFAM" id="SSF111126">
    <property type="entry name" value="Ligand-binding domain in the NO signalling and Golgi transport"/>
    <property type="match status" value="1"/>
</dbReference>
<comment type="similarity">
    <text evidence="3">Belongs to the TRAPP small subunits family. BET3 subfamily.</text>
</comment>
<comment type="similarity">
    <text evidence="4 11">Belongs to the snRNP Sm proteins family.</text>
</comment>
<evidence type="ECO:0000313" key="14">
    <source>
        <dbReference type="Proteomes" id="UP000078046"/>
    </source>
</evidence>
<dbReference type="PANTHER" id="PTHR15588">
    <property type="entry name" value="LSM1"/>
    <property type="match status" value="1"/>
</dbReference>
<dbReference type="InterPro" id="IPR010920">
    <property type="entry name" value="LSM_dom_sf"/>
</dbReference>
<evidence type="ECO:0000256" key="4">
    <source>
        <dbReference type="ARBA" id="ARBA00006850"/>
    </source>
</evidence>
<keyword evidence="14" id="KW-1185">Reference proteome</keyword>
<name>A0A177AX91_9BILA</name>
<dbReference type="Gene3D" id="3.30.1380.20">
    <property type="entry name" value="Trafficking protein particle complex subunit 3"/>
    <property type="match status" value="1"/>
</dbReference>
<gene>
    <name evidence="11" type="primary">LSM8</name>
    <name evidence="13" type="ORF">A3Q56_06295</name>
</gene>
<dbReference type="AlphaFoldDB" id="A0A177AX91"/>
<comment type="function">
    <text evidence="11">Plays role in pre-mRNA splicing as component of the U4/U6-U5 tri-snRNP complex that is involved in spliceosome assembly, and as component of the precatalytic spliceosome (spliceosome B complex). The heptameric LSM2-8 complex binds specifically to the 3'-terminal U-tract of U6 snRNA.</text>
</comment>
<dbReference type="InterPro" id="IPR007194">
    <property type="entry name" value="TRAPP_component"/>
</dbReference>
<dbReference type="InterPro" id="IPR034103">
    <property type="entry name" value="Lsm8"/>
</dbReference>
<evidence type="ECO:0000256" key="11">
    <source>
        <dbReference type="RuleBase" id="RU365048"/>
    </source>
</evidence>
<dbReference type="CDD" id="cd01727">
    <property type="entry name" value="LSm8"/>
    <property type="match status" value="1"/>
</dbReference>
<proteinExistence type="inferred from homology"/>
<dbReference type="GO" id="GO:0000398">
    <property type="term" value="P:mRNA splicing, via spliceosome"/>
    <property type="evidence" value="ECO:0007669"/>
    <property type="project" value="UniProtKB-UniRule"/>
</dbReference>
<organism evidence="13 14">
    <name type="scientific">Intoshia linei</name>
    <dbReference type="NCBI Taxonomy" id="1819745"/>
    <lineage>
        <taxon>Eukaryota</taxon>
        <taxon>Metazoa</taxon>
        <taxon>Spiralia</taxon>
        <taxon>Lophotrochozoa</taxon>
        <taxon>Mesozoa</taxon>
        <taxon>Orthonectida</taxon>
        <taxon>Rhopaluridae</taxon>
        <taxon>Intoshia</taxon>
    </lineage>
</organism>
<dbReference type="FunFam" id="2.30.30.100:FF:000027">
    <property type="entry name" value="U6 snRNA-associated Sm-like protein LSm8"/>
    <property type="match status" value="1"/>
</dbReference>
<evidence type="ECO:0000256" key="2">
    <source>
        <dbReference type="ARBA" id="ARBA00004222"/>
    </source>
</evidence>
<feature type="domain" description="Sm" evidence="12">
    <location>
        <begin position="1"/>
        <end position="76"/>
    </location>
</feature>
<keyword evidence="9 11" id="KW-0539">Nucleus</keyword>
<evidence type="ECO:0000256" key="1">
    <source>
        <dbReference type="ARBA" id="ARBA00004123"/>
    </source>
</evidence>
<comment type="caution">
    <text evidence="13">The sequence shown here is derived from an EMBL/GenBank/DDBJ whole genome shotgun (WGS) entry which is preliminary data.</text>
</comment>
<dbReference type="Gene3D" id="2.30.30.100">
    <property type="match status" value="1"/>
</dbReference>
<dbReference type="Pfam" id="PF01423">
    <property type="entry name" value="LSM"/>
    <property type="match status" value="1"/>
</dbReference>
<keyword evidence="7 11" id="KW-0694">RNA-binding</keyword>
<dbReference type="GO" id="GO:0005688">
    <property type="term" value="C:U6 snRNP"/>
    <property type="evidence" value="ECO:0007669"/>
    <property type="project" value="UniProtKB-UniRule"/>
</dbReference>
<dbReference type="GO" id="GO:0071011">
    <property type="term" value="C:precatalytic spliceosome"/>
    <property type="evidence" value="ECO:0007669"/>
    <property type="project" value="TreeGrafter"/>
</dbReference>
<dbReference type="InterPro" id="IPR044642">
    <property type="entry name" value="PTHR15588"/>
</dbReference>
<comment type="subcellular location">
    <subcellularLocation>
        <location evidence="2">Golgi apparatus</location>
        <location evidence="2">cis-Golgi network</location>
    </subcellularLocation>
    <subcellularLocation>
        <location evidence="1 11">Nucleus</location>
    </subcellularLocation>
</comment>
<dbReference type="PROSITE" id="PS52002">
    <property type="entry name" value="SM"/>
    <property type="match status" value="1"/>
</dbReference>
<dbReference type="SUPFAM" id="SSF50182">
    <property type="entry name" value="Sm-like ribonucleoproteins"/>
    <property type="match status" value="1"/>
</dbReference>
<dbReference type="EMBL" id="LWCA01001077">
    <property type="protein sequence ID" value="OAF65983.1"/>
    <property type="molecule type" value="Genomic_DNA"/>
</dbReference>
<reference evidence="13 14" key="1">
    <citation type="submission" date="2016-04" db="EMBL/GenBank/DDBJ databases">
        <title>The genome of Intoshia linei affirms orthonectids as highly simplified spiralians.</title>
        <authorList>
            <person name="Mikhailov K.V."/>
            <person name="Slusarev G.S."/>
            <person name="Nikitin M.A."/>
            <person name="Logacheva M.D."/>
            <person name="Penin A."/>
            <person name="Aleoshin V."/>
            <person name="Panchin Y.V."/>
        </authorList>
    </citation>
    <scope>NUCLEOTIDE SEQUENCE [LARGE SCALE GENOMIC DNA]</scope>
    <source>
        <strain evidence="13">Intl2013</strain>
        <tissue evidence="13">Whole animal</tissue>
    </source>
</reference>
<evidence type="ECO:0000256" key="5">
    <source>
        <dbReference type="ARBA" id="ARBA00022664"/>
    </source>
</evidence>
<dbReference type="InterPro" id="IPR047575">
    <property type="entry name" value="Sm"/>
</dbReference>
<dbReference type="InterPro" id="IPR024096">
    <property type="entry name" value="NO_sig/Golgi_transp_ligand-bd"/>
</dbReference>
<keyword evidence="10 11" id="KW-0687">Ribonucleoprotein</keyword>
<dbReference type="Pfam" id="PF04051">
    <property type="entry name" value="TRAPP"/>
    <property type="match status" value="1"/>
</dbReference>